<keyword evidence="10 16" id="KW-1133">Transmembrane helix</keyword>
<dbReference type="Proteomes" id="UP000494256">
    <property type="component" value="Unassembled WGS sequence"/>
</dbReference>
<protein>
    <recommendedName>
        <fullName evidence="17">VWFA domain-containing protein</fullName>
    </recommendedName>
</protein>
<keyword evidence="8" id="KW-0106">Calcium</keyword>
<gene>
    <name evidence="18" type="ORF">APLA_LOCUS17089</name>
</gene>
<keyword evidence="11" id="KW-0406">Ion transport</keyword>
<dbReference type="Gene3D" id="3.40.50.410">
    <property type="entry name" value="von Willebrand factor, type A domain"/>
    <property type="match status" value="1"/>
</dbReference>
<evidence type="ECO:0000256" key="7">
    <source>
        <dbReference type="ARBA" id="ARBA00022729"/>
    </source>
</evidence>
<evidence type="ECO:0000259" key="17">
    <source>
        <dbReference type="PROSITE" id="PS50234"/>
    </source>
</evidence>
<comment type="caution">
    <text evidence="18">The sequence shown here is derived from an EMBL/GenBank/DDBJ whole genome shotgun (WGS) entry which is preliminary data.</text>
</comment>
<keyword evidence="6" id="KW-0479">Metal-binding</keyword>
<dbReference type="GO" id="GO:0005245">
    <property type="term" value="F:voltage-gated calcium channel activity"/>
    <property type="evidence" value="ECO:0007669"/>
    <property type="project" value="TreeGrafter"/>
</dbReference>
<feature type="domain" description="VWFA" evidence="17">
    <location>
        <begin position="378"/>
        <end position="565"/>
    </location>
</feature>
<dbReference type="PANTHER" id="PTHR10166">
    <property type="entry name" value="VOLTAGE-DEPENDENT CALCIUM CHANNEL SUBUNIT ALPHA-2/DELTA-RELATED"/>
    <property type="match status" value="1"/>
</dbReference>
<proteinExistence type="predicted"/>
<evidence type="ECO:0000256" key="2">
    <source>
        <dbReference type="ARBA" id="ARBA00022448"/>
    </source>
</evidence>
<evidence type="ECO:0000256" key="3">
    <source>
        <dbReference type="ARBA" id="ARBA00022568"/>
    </source>
</evidence>
<evidence type="ECO:0000256" key="12">
    <source>
        <dbReference type="ARBA" id="ARBA00023136"/>
    </source>
</evidence>
<evidence type="ECO:0000256" key="9">
    <source>
        <dbReference type="ARBA" id="ARBA00022882"/>
    </source>
</evidence>
<evidence type="ECO:0000256" key="4">
    <source>
        <dbReference type="ARBA" id="ARBA00022673"/>
    </source>
</evidence>
<dbReference type="OrthoDB" id="7478066at2759"/>
<keyword evidence="2" id="KW-0813">Transport</keyword>
<dbReference type="PANTHER" id="PTHR10166:SF37">
    <property type="entry name" value="STOLID, ISOFORM H"/>
    <property type="match status" value="1"/>
</dbReference>
<keyword evidence="5 16" id="KW-0812">Transmembrane</keyword>
<dbReference type="Pfam" id="PF08399">
    <property type="entry name" value="VWA_N"/>
    <property type="match status" value="1"/>
</dbReference>
<organism evidence="18 19">
    <name type="scientific">Arctia plantaginis</name>
    <name type="common">Wood tiger moth</name>
    <name type="synonym">Phalaena plantaginis</name>
    <dbReference type="NCBI Taxonomy" id="874455"/>
    <lineage>
        <taxon>Eukaryota</taxon>
        <taxon>Metazoa</taxon>
        <taxon>Ecdysozoa</taxon>
        <taxon>Arthropoda</taxon>
        <taxon>Hexapoda</taxon>
        <taxon>Insecta</taxon>
        <taxon>Pterygota</taxon>
        <taxon>Neoptera</taxon>
        <taxon>Endopterygota</taxon>
        <taxon>Lepidoptera</taxon>
        <taxon>Glossata</taxon>
        <taxon>Ditrysia</taxon>
        <taxon>Noctuoidea</taxon>
        <taxon>Erebidae</taxon>
        <taxon>Arctiinae</taxon>
        <taxon>Arctia</taxon>
    </lineage>
</organism>
<dbReference type="EMBL" id="CADEBD010000857">
    <property type="protein sequence ID" value="CAB3260608.1"/>
    <property type="molecule type" value="Genomic_DNA"/>
</dbReference>
<dbReference type="Pfam" id="PF00092">
    <property type="entry name" value="VWA"/>
    <property type="match status" value="1"/>
</dbReference>
<keyword evidence="14" id="KW-0325">Glycoprotein</keyword>
<accession>A0A8S1BCV5</accession>
<keyword evidence="12 16" id="KW-0472">Membrane</keyword>
<evidence type="ECO:0000313" key="19">
    <source>
        <dbReference type="Proteomes" id="UP000494256"/>
    </source>
</evidence>
<evidence type="ECO:0000256" key="10">
    <source>
        <dbReference type="ARBA" id="ARBA00022989"/>
    </source>
</evidence>
<name>A0A8S1BCV5_ARCPL</name>
<dbReference type="Pfam" id="PF08473">
    <property type="entry name" value="VGCC_alpha2"/>
    <property type="match status" value="1"/>
</dbReference>
<keyword evidence="13" id="KW-1015">Disulfide bond</keyword>
<evidence type="ECO:0000256" key="6">
    <source>
        <dbReference type="ARBA" id="ARBA00022723"/>
    </source>
</evidence>
<evidence type="ECO:0000256" key="16">
    <source>
        <dbReference type="SAM" id="Phobius"/>
    </source>
</evidence>
<evidence type="ECO:0000256" key="14">
    <source>
        <dbReference type="ARBA" id="ARBA00023180"/>
    </source>
</evidence>
<dbReference type="PROSITE" id="PS50234">
    <property type="entry name" value="VWFA"/>
    <property type="match status" value="1"/>
</dbReference>
<comment type="subcellular location">
    <subcellularLocation>
        <location evidence="1">Membrane</location>
        <topology evidence="1">Single-pass type I membrane protein</topology>
    </subcellularLocation>
</comment>
<dbReference type="SUPFAM" id="SSF53300">
    <property type="entry name" value="vWA-like"/>
    <property type="match status" value="1"/>
</dbReference>
<dbReference type="InterPro" id="IPR013680">
    <property type="entry name" value="VDCC_a2/dsu"/>
</dbReference>
<dbReference type="GO" id="GO:0005891">
    <property type="term" value="C:voltage-gated calcium channel complex"/>
    <property type="evidence" value="ECO:0007669"/>
    <property type="project" value="TreeGrafter"/>
</dbReference>
<evidence type="ECO:0000256" key="1">
    <source>
        <dbReference type="ARBA" id="ARBA00004479"/>
    </source>
</evidence>
<keyword evidence="4" id="KW-0107">Calcium channel</keyword>
<keyword evidence="15" id="KW-0407">Ion channel</keyword>
<dbReference type="SMART" id="SM00327">
    <property type="entry name" value="VWA"/>
    <property type="match status" value="1"/>
</dbReference>
<keyword evidence="9" id="KW-0851">Voltage-gated channel</keyword>
<dbReference type="InterPro" id="IPR013608">
    <property type="entry name" value="VWA_N"/>
</dbReference>
<dbReference type="InterPro" id="IPR051173">
    <property type="entry name" value="Ca_channel_alpha-2/delta"/>
</dbReference>
<evidence type="ECO:0000256" key="5">
    <source>
        <dbReference type="ARBA" id="ARBA00022692"/>
    </source>
</evidence>
<feature type="transmembrane region" description="Helical" evidence="16">
    <location>
        <begin position="48"/>
        <end position="78"/>
    </location>
</feature>
<keyword evidence="7" id="KW-0732">Signal</keyword>
<evidence type="ECO:0000256" key="15">
    <source>
        <dbReference type="ARBA" id="ARBA00023303"/>
    </source>
</evidence>
<reference evidence="18 19" key="1">
    <citation type="submission" date="2020-04" db="EMBL/GenBank/DDBJ databases">
        <authorList>
            <person name="Wallbank WR R."/>
            <person name="Pardo Diaz C."/>
            <person name="Kozak K."/>
            <person name="Martin S."/>
            <person name="Jiggins C."/>
            <person name="Moest M."/>
            <person name="Warren A I."/>
            <person name="Byers J.R.P. K."/>
            <person name="Montejo-Kovacevich G."/>
            <person name="Yen C E."/>
        </authorList>
    </citation>
    <scope>NUCLEOTIDE SEQUENCE [LARGE SCALE GENOMIC DNA]</scope>
</reference>
<evidence type="ECO:0000256" key="8">
    <source>
        <dbReference type="ARBA" id="ARBA00022837"/>
    </source>
</evidence>
<dbReference type="InterPro" id="IPR036465">
    <property type="entry name" value="vWFA_dom_sf"/>
</dbReference>
<evidence type="ECO:0000313" key="18">
    <source>
        <dbReference type="EMBL" id="CAB3260608.1"/>
    </source>
</evidence>
<evidence type="ECO:0000256" key="11">
    <source>
        <dbReference type="ARBA" id="ARBA00023065"/>
    </source>
</evidence>
<evidence type="ECO:0000256" key="13">
    <source>
        <dbReference type="ARBA" id="ARBA00023157"/>
    </source>
</evidence>
<dbReference type="InterPro" id="IPR002035">
    <property type="entry name" value="VWF_A"/>
</dbReference>
<keyword evidence="3" id="KW-0109">Calcium transport</keyword>
<sequence>MRSWHQVGCDGARMSGAERRAASLQAQSLYSASIARAARPPYTHNLHFISLLTIIHTINAISLIMNFLSILLFTLIHFSNCVKTKPKNATSSTDQIQKKIFLEHEENLIKKLTTNKSEVKPVKITNVVIPKIHPVSATTAKASPVMIPPDVVQKWANELRSRLYDIDDRIVRRHELAAGFTDIKSEQRNGTAIVNVMADVIEELLSSRTRAAEEIVRKAEELAKSEAKPSSTYTFDRSIELNEGKKKINPDELEDCEIGTYCRSTRKLQLNHRKHFDAQVSLDYSSVHVAVEVFDCDPKVLKHLHWSEGLLPTFQKNYAQDSSIDFQYFCSAHGFLRHYPAALWSDMFKLKLSPDDDADIYDCRLRPWYVSAGGAPRDVLILVDASGSMYNSSNKETASRFTQALLNALTDDDRVNVLRFNVEVFSPISCFNEKLVPANHVNTAAMMAAMPLYTMNNETWMADVLTYSVTLLKNQRKAKDRPIACQQAIVLLTDSLYDNYTQLMRELDPDGNIRLFILWLHDRYGLRDNTRELADWVTCDRDGYFAELITQYDVTQQVLKILEILQRPLVSQRKTRPAVFSDVYAHVEDPRRSEFYWRSKENTEQGNRYRELKRHKKILLSNERLYKDYMRQESLFDGDILKPGYRTVDFIDLEQAAENNIPRHYPKEWVKFRKMLIIDKKSGNKTLYGKNIFENGMRVILEQREYHWKRILNHYTAVVVIPLYNRYRKVPEAKFTKDIAQKAWKSLSQTDFAIQPDWLYCRHIESYFESREAEVRHFIRRRSDEPNFAMKNLKHHLSPIKPALLEKNYMCNEELMAHLCKEVIATDKWARDREKPGTEHDCSTCEMGSITAFFATENGLTRWQQYHATSSHAPPPNGSWWSHGPADPYYRRAVASPDKLVIHAPVSPMRIMRIGEEKPPAFDIHSEWYTAARVLGSPKEGIIGVAGFHFHPHHLKNLFSLITNFPTEEETAPRCDGTAWSCLLIDEYGWVVVHEGNNYTEPPTDPLRQHLATLYPGIMASLLHEGVFELIWVNDYQGVCFAPEDEVMKMSSAVTIVPSIINSLWQAVSLLLRMTQEMILFVTILSSGSVATAETEKEKAKRRRILWRDYQRDAYERLFEERVLVNRTRFAACDRSRPVYILRDTPKTNEVLKRPAKPCSWPLVAAKVPDTNLLLIAVFNDCKYQENIIISDPMKNIIYVEEEELVVGSMQGTASKLACFRNRQQLPMRAPHVPCYPHEYRKEKGYRQCGPWLPDVETNISSKKNSDILLIIVAMICLIKAFLLF</sequence>